<name>W9W924_9EURO</name>
<organism evidence="1 2">
    <name type="scientific">Cladophialophora psammophila CBS 110553</name>
    <dbReference type="NCBI Taxonomy" id="1182543"/>
    <lineage>
        <taxon>Eukaryota</taxon>
        <taxon>Fungi</taxon>
        <taxon>Dikarya</taxon>
        <taxon>Ascomycota</taxon>
        <taxon>Pezizomycotina</taxon>
        <taxon>Eurotiomycetes</taxon>
        <taxon>Chaetothyriomycetidae</taxon>
        <taxon>Chaetothyriales</taxon>
        <taxon>Herpotrichiellaceae</taxon>
        <taxon>Cladophialophora</taxon>
    </lineage>
</organism>
<dbReference type="EMBL" id="AMGX01000037">
    <property type="protein sequence ID" value="EXJ55059.1"/>
    <property type="molecule type" value="Genomic_DNA"/>
</dbReference>
<evidence type="ECO:0000313" key="1">
    <source>
        <dbReference type="EMBL" id="EXJ55059.1"/>
    </source>
</evidence>
<protein>
    <submittedName>
        <fullName evidence="1">Uncharacterized protein</fullName>
    </submittedName>
</protein>
<dbReference type="RefSeq" id="XP_007751557.1">
    <property type="nucleotide sequence ID" value="XM_007753367.1"/>
</dbReference>
<comment type="caution">
    <text evidence="1">The sequence shown here is derived from an EMBL/GenBank/DDBJ whole genome shotgun (WGS) entry which is preliminary data.</text>
</comment>
<dbReference type="OrthoDB" id="10361116at2759"/>
<sequence>MTQDEYEFVSREALSAVLEHNASQSSILSGENLRLEQVSSQNIENWDEAMWSNRIQAECPAIGTGFAIGHHRKDTNGESRPQIQYQEQQCWIDTLNSLATSASIMFEYPFAPQDLPYPGFPPEWQNAPTNSLVSDEEDIFRPEHRAHSALKKTLRPRHAK</sequence>
<proteinExistence type="predicted"/>
<dbReference type="GeneID" id="19197484"/>
<accession>W9W924</accession>
<gene>
    <name evidence="1" type="ORF">A1O5_12798</name>
</gene>
<dbReference type="AlphaFoldDB" id="W9W924"/>
<reference evidence="1 2" key="1">
    <citation type="submission" date="2013-03" db="EMBL/GenBank/DDBJ databases">
        <title>The Genome Sequence of Cladophialophora psammophila CBS 110553.</title>
        <authorList>
            <consortium name="The Broad Institute Genomics Platform"/>
            <person name="Cuomo C."/>
            <person name="de Hoog S."/>
            <person name="Gorbushina A."/>
            <person name="Walker B."/>
            <person name="Young S.K."/>
            <person name="Zeng Q."/>
            <person name="Gargeya S."/>
            <person name="Fitzgerald M."/>
            <person name="Haas B."/>
            <person name="Abouelleil A."/>
            <person name="Allen A.W."/>
            <person name="Alvarado L."/>
            <person name="Arachchi H.M."/>
            <person name="Berlin A.M."/>
            <person name="Chapman S.B."/>
            <person name="Gainer-Dewar J."/>
            <person name="Goldberg J."/>
            <person name="Griggs A."/>
            <person name="Gujja S."/>
            <person name="Hansen M."/>
            <person name="Howarth C."/>
            <person name="Imamovic A."/>
            <person name="Ireland A."/>
            <person name="Larimer J."/>
            <person name="McCowan C."/>
            <person name="Murphy C."/>
            <person name="Pearson M."/>
            <person name="Poon T.W."/>
            <person name="Priest M."/>
            <person name="Roberts A."/>
            <person name="Saif S."/>
            <person name="Shea T."/>
            <person name="Sisk P."/>
            <person name="Sykes S."/>
            <person name="Wortman J."/>
            <person name="Nusbaum C."/>
            <person name="Birren B."/>
        </authorList>
    </citation>
    <scope>NUCLEOTIDE SEQUENCE [LARGE SCALE GENOMIC DNA]</scope>
    <source>
        <strain evidence="1 2">CBS 110553</strain>
    </source>
</reference>
<keyword evidence="2" id="KW-1185">Reference proteome</keyword>
<dbReference type="Proteomes" id="UP000019471">
    <property type="component" value="Unassembled WGS sequence"/>
</dbReference>
<evidence type="ECO:0000313" key="2">
    <source>
        <dbReference type="Proteomes" id="UP000019471"/>
    </source>
</evidence>
<dbReference type="HOGENOM" id="CLU_1651992_0_0_1"/>